<feature type="compositionally biased region" description="Polar residues" evidence="6">
    <location>
        <begin position="2740"/>
        <end position="2750"/>
    </location>
</feature>
<feature type="compositionally biased region" description="Polar residues" evidence="6">
    <location>
        <begin position="2972"/>
        <end position="2984"/>
    </location>
</feature>
<feature type="region of interest" description="Disordered" evidence="6">
    <location>
        <begin position="156"/>
        <end position="198"/>
    </location>
</feature>
<feature type="region of interest" description="Disordered" evidence="6">
    <location>
        <begin position="2275"/>
        <end position="2295"/>
    </location>
</feature>
<dbReference type="InterPro" id="IPR059115">
    <property type="entry name" value="Rib"/>
</dbReference>
<dbReference type="Pfam" id="PF00746">
    <property type="entry name" value="Gram_pos_anchor"/>
    <property type="match status" value="1"/>
</dbReference>
<feature type="region of interest" description="Disordered" evidence="6">
    <location>
        <begin position="3427"/>
        <end position="3457"/>
    </location>
</feature>
<protein>
    <recommendedName>
        <fullName evidence="8">Gram-positive cocci surface proteins LPxTG domain-containing protein</fullName>
    </recommendedName>
</protein>
<feature type="region of interest" description="Disordered" evidence="6">
    <location>
        <begin position="3255"/>
        <end position="3285"/>
    </location>
</feature>
<dbReference type="RefSeq" id="WP_085237149.1">
    <property type="nucleotide sequence ID" value="NZ_CP020773.1"/>
</dbReference>
<feature type="compositionally biased region" description="Low complexity" evidence="6">
    <location>
        <begin position="924"/>
        <end position="936"/>
    </location>
</feature>
<feature type="region of interest" description="Disordered" evidence="6">
    <location>
        <begin position="1931"/>
        <end position="1953"/>
    </location>
</feature>
<dbReference type="InterPro" id="IPR013783">
    <property type="entry name" value="Ig-like_fold"/>
</dbReference>
<feature type="region of interest" description="Disordered" evidence="6">
    <location>
        <begin position="1587"/>
        <end position="1609"/>
    </location>
</feature>
<evidence type="ECO:0000313" key="10">
    <source>
        <dbReference type="Proteomes" id="UP000242864"/>
    </source>
</evidence>
<feature type="region of interest" description="Disordered" evidence="6">
    <location>
        <begin position="2189"/>
        <end position="2210"/>
    </location>
</feature>
<feature type="region of interest" description="Disordered" evidence="6">
    <location>
        <begin position="1536"/>
        <end position="1565"/>
    </location>
</feature>
<feature type="region of interest" description="Disordered" evidence="6">
    <location>
        <begin position="2223"/>
        <end position="2252"/>
    </location>
</feature>
<dbReference type="Pfam" id="PF17936">
    <property type="entry name" value="Big_6"/>
    <property type="match status" value="2"/>
</dbReference>
<feature type="region of interest" description="Disordered" evidence="6">
    <location>
        <begin position="2052"/>
        <end position="2081"/>
    </location>
</feature>
<evidence type="ECO:0000256" key="6">
    <source>
        <dbReference type="SAM" id="MobiDB-lite"/>
    </source>
</evidence>
<feature type="compositionally biased region" description="Polar residues" evidence="6">
    <location>
        <begin position="2628"/>
        <end position="2640"/>
    </location>
</feature>
<feature type="region of interest" description="Disordered" evidence="6">
    <location>
        <begin position="2653"/>
        <end position="2683"/>
    </location>
</feature>
<feature type="region of interest" description="Disordered" evidence="6">
    <location>
        <begin position="2136"/>
        <end position="2167"/>
    </location>
</feature>
<feature type="region of interest" description="Disordered" evidence="6">
    <location>
        <begin position="2533"/>
        <end position="2553"/>
    </location>
</feature>
<dbReference type="Gene3D" id="2.60.40.10">
    <property type="entry name" value="Immunoglobulins"/>
    <property type="match status" value="3"/>
</dbReference>
<evidence type="ECO:0000256" key="1">
    <source>
        <dbReference type="ARBA" id="ARBA00004168"/>
    </source>
</evidence>
<dbReference type="Pfam" id="PF18957">
    <property type="entry name" value="RibLong"/>
    <property type="match status" value="3"/>
</dbReference>
<keyword evidence="10" id="KW-1185">Reference proteome</keyword>
<dbReference type="NCBIfam" id="TIGR01167">
    <property type="entry name" value="LPXTG_anchor"/>
    <property type="match status" value="1"/>
</dbReference>
<feature type="region of interest" description="Disordered" evidence="6">
    <location>
        <begin position="2619"/>
        <end position="2640"/>
    </location>
</feature>
<keyword evidence="4" id="KW-0732">Signal</keyword>
<feature type="region of interest" description="Disordered" evidence="6">
    <location>
        <begin position="3341"/>
        <end position="3370"/>
    </location>
</feature>
<feature type="region of interest" description="Disordered" evidence="6">
    <location>
        <begin position="2825"/>
        <end position="2855"/>
    </location>
</feature>
<feature type="compositionally biased region" description="Polar residues" evidence="6">
    <location>
        <begin position="3359"/>
        <end position="3370"/>
    </location>
</feature>
<feature type="compositionally biased region" description="Polar residues" evidence="6">
    <location>
        <begin position="2151"/>
        <end position="2162"/>
    </location>
</feature>
<feature type="region of interest" description="Disordered" evidence="6">
    <location>
        <begin position="1621"/>
        <end position="1651"/>
    </location>
</feature>
<dbReference type="Pfam" id="PF04650">
    <property type="entry name" value="YSIRK_signal"/>
    <property type="match status" value="1"/>
</dbReference>
<feature type="compositionally biased region" description="Polar residues" evidence="6">
    <location>
        <begin position="2585"/>
        <end position="2596"/>
    </location>
</feature>
<feature type="region of interest" description="Disordered" evidence="6">
    <location>
        <begin position="1965"/>
        <end position="1995"/>
    </location>
</feature>
<feature type="region of interest" description="Disordered" evidence="6">
    <location>
        <begin position="2310"/>
        <end position="2338"/>
    </location>
</feature>
<feature type="compositionally biased region" description="Polar residues" evidence="6">
    <location>
        <begin position="49"/>
        <end position="63"/>
    </location>
</feature>
<reference evidence="9 10" key="1">
    <citation type="submission" date="2017-04" db="EMBL/GenBank/DDBJ databases">
        <authorList>
            <person name="Veseli I.A."/>
            <person name="Tang C."/>
            <person name="Pombert J.-F."/>
        </authorList>
    </citation>
    <scope>NUCLEOTIDE SEQUENCE [LARGE SCALE GENOMIC DNA]</scope>
    <source>
        <strain evidence="9 10">ATCC 700373</strain>
    </source>
</reference>
<keyword evidence="7" id="KW-1133">Transmembrane helix</keyword>
<dbReference type="Proteomes" id="UP000242864">
    <property type="component" value="Chromosome"/>
</dbReference>
<dbReference type="KEGG" id="slz:B5P37_04730"/>
<dbReference type="NCBIfam" id="TIGR01168">
    <property type="entry name" value="YSIRK_signal"/>
    <property type="match status" value="1"/>
</dbReference>
<feature type="compositionally biased region" description="Polar residues" evidence="6">
    <location>
        <begin position="157"/>
        <end position="186"/>
    </location>
</feature>
<evidence type="ECO:0000259" key="8">
    <source>
        <dbReference type="PROSITE" id="PS50847"/>
    </source>
</evidence>
<feature type="region of interest" description="Disordered" evidence="6">
    <location>
        <begin position="2997"/>
        <end position="3026"/>
    </location>
</feature>
<name>A0AAC9WJB4_9STAP</name>
<feature type="compositionally biased region" description="Low complexity" evidence="6">
    <location>
        <begin position="187"/>
        <end position="198"/>
    </location>
</feature>
<feature type="region of interest" description="Disordered" evidence="6">
    <location>
        <begin position="3083"/>
        <end position="3113"/>
    </location>
</feature>
<feature type="region of interest" description="Disordered" evidence="6">
    <location>
        <begin position="2740"/>
        <end position="2769"/>
    </location>
</feature>
<dbReference type="InterPro" id="IPR019931">
    <property type="entry name" value="LPXTG_anchor"/>
</dbReference>
<evidence type="ECO:0000256" key="4">
    <source>
        <dbReference type="ARBA" id="ARBA00022729"/>
    </source>
</evidence>
<dbReference type="InterPro" id="IPR041498">
    <property type="entry name" value="Big_6"/>
</dbReference>
<feature type="region of interest" description="Disordered" evidence="6">
    <location>
        <begin position="908"/>
        <end position="971"/>
    </location>
</feature>
<feature type="region of interest" description="Disordered" evidence="6">
    <location>
        <begin position="1794"/>
        <end position="1823"/>
    </location>
</feature>
<feature type="region of interest" description="Disordered" evidence="6">
    <location>
        <begin position="1845"/>
        <end position="1865"/>
    </location>
</feature>
<gene>
    <name evidence="9" type="ORF">B5P37_04730</name>
</gene>
<evidence type="ECO:0000256" key="2">
    <source>
        <dbReference type="ARBA" id="ARBA00022512"/>
    </source>
</evidence>
<feature type="compositionally biased region" description="Polar residues" evidence="6">
    <location>
        <begin position="2198"/>
        <end position="2210"/>
    </location>
</feature>
<sequence length="3771" mass="399016">MDKPRKRRLDFLPNRQNRYAIRRFSVGTASILVGATLIFGVHSNEASAATEDTATQESNTSKSDVLGEGTSLAETTSEAPAVEAAPTVETTDATLATEATPSVEKSAVTSAEEVAPQPEITEHELTAEEYYSRYWNSAYSSNSENQVLNEALPVQPADQTPTNKDDIAQQTPPQNENTQANNSPATQSQDPSSQSLSQADKLNEVHNYLTQNTTLSEEKINEKLAHLNIDVEHMSAEDIYLALLKDLANQQNELTPPATTISARNTAYTNDESLTRSANETTFFAVVDTTANNDVVAEKNRVIVADALANSYIRSQTDATNAAHTLSGRAWVVDHGTPATFANGLTPVPEGTKVYMQWIDKDGAVSPVYQANTTNRLSSADGSQVGPGAYAFDLREAWIDAKGTSHRYNATGGQYYRLWIDDFKTADGNTVTMLRQSGGFFPGSYVNSVTNSNLGQFPLIGTNMQRTGIFMSVIPTNGYTTKDNAQWLNDAQGSLSNPAVTASVDDFVSGKVWSETGAGDYANSATGPNFNNGDIAREGYQVVMSSLTQEGATAYKAQVSKLPQAEQVAAAHQLLTEHPEYISATVTGRTDTNGNYTLRFPKGDLNKDYLYGYVLDNQGNLVKGYSSFTSPLFQTPNNNLSFTPQTAPYYRPARNAWVNVNFALVETIETTLEITDFDITTNPAKRGDVAHIDVTSTAISPLPTFVEWRDSKGNVVQKSQQVTTVEAAEAAGTFTIPSDAKSGEIYTAYIVSGGNDIAADSLLVQVNENAITYQPHYIPVNVEPGKTATAPVPLDNSGQTLPSGTTFERGNNVPDWATVNPDGTISVTPGADVPVGQYNVPVVVTYPDSSKETVFATVNVEAPAKLAEQYEPTSATVNKAFGTPTTEQDVTGAVTIPYYPTDEEQPRITVDDSSTLPDGRTEGTVDVPVTVTYPDGTVDHMTVPVTTGKQADNDKYTPEASRLNPPYLTPTTEQDVIGAVTIPNYPTDGEQPRITVDDPSTLPDGHTKGTVDVPVTVTYPDGTVDHITVPVKTGKLADIYQPHYPGVFVEAGKTATAPVPLENSSQPLPAGTIFERGDNVPDWVTVNPDGTIFVAPGADIPVDAYEVLVNVTYSDGSKETVLGYAFVGEPVQLADQYEPTSTVVNKEYGTPTTEQDVTGAVTIPYYPTDEEQPQITVKDSNQLPDGTTLGTHNVPVVVTYPDGTTDELTVPVTVADTIAPEIPHVVDPVFLKDMFGTANPNVSGTAEPNSTVTINFRTGESYTGTADENGRFSIPVPFEVRDQWKIQDGLNYVISTDEAGNSTRNYFVVTDTIKPVVGTLNPITDKDLVITGGNAEPLTNVVIVNKDGDVLFQTETDANGNYSITLTTPINVGTELFAVFLDNTENFANGSYDAENNKIILDQANLVRQIVSDTTASSAPLVNPVTSEDTTVTGTSTPGETITVTFPNGETGTTTVNPDGTWTVDIPTGVDLNGGEVITATSTDESGNTSEPTNVTVTAVQRPDNVVYTPETSGVNHPYGTATTAEDVVGTVTVPNYPTTGDQPKVTVDDPSTLPNGNTEGTVDVPVTVTYPDGTVDHITVPVTTGKQADNDKYTPETSGVNHPYGTETTVDDITNTVTVPNYPTTGEQPKVTVDDPTQLPNGNTEGTVDVPVTVTYPDGTVDHITVPVTTGKQADNDKYTPETSGVEKDYGTATTAEDVVGTVTVPNYPTTGEQPKVTVDDPSTLPNGNTEGTVDVPVTVTYPDGTVDHITVPVTTGKQADNDKYTPETSGVNHPYGTATTAEDVVGTVTVPNYPTTGDQPKVTVDDPTQLPNGNTEGTVDVPVTVTYPDGTVDHITVPVTTGKQADNDKYTPETSGVNHPYGTATTAEDVVGTVTVPNYPTTGEQPKVTVDDPSTLPNGNTEGTVDVPVTVTYPDGTVDHITVPVTTGKQADNDKYTPETSGVNHPYGTETTVDDITNTVTVPNYPTTGEQPKVTVDDPSTLPNGNTEGTVDVPVTVTYPDGTVDHITVPVTTGKQADNDKYTPETNGVNHPYGTATTAEDVIGTVTVSNYPTTGDQPKVTVDDPTQLPNGNTEGTVDVPVTVTYPDGTVDHITVPVTTGKQADNDKYTPETSGVEKDYGTATTAEDVVGTVTVPNYPTTGEQPKVTVDDSSTLPNGNTEGTVDVPVTVTYPDGTVDHITVPVTTGKQADNDKYTPETNGVNHPYGTATTADEITNTVTVPNYPTTGEQPKVTVDDPSTLPNGNTEGTVDVSVTVTYPDGTVDHITVPVTTGKQADNDKYTPETNGVNHPYGTATTAEDVVGTVTVPNYPTTGEQPKVTVDDPSTLPNGNTEGTVDVSVTVTYPDGTVDHITVPVTTGKQADNDKYTPETNGVNHPYGTATTADEITNTVTVPNYPTTGEQPKVTVDDPSTLPNGNTEGTVDMPVTVTYPDGTVDHITVPVTTGKQADNDKYTPETSGVEKEHGTPITVEDIVGTVTVPNYPTTGEQPSVTVDDPSTLPNGNTEGTVDVSVTVTYPDGTVDHITVPVTTGKQADNDKYTPETNGVNHPYGTATTAEDVVGTVTVPNYPTTGEQPKVTVDDPSTLPNGNTEGTVDVSVTVTYPDGTVDHITVPVTTGKQADNDKYTPETNGVNHPYGTATTADEITNTVTVPNYPTTGEQPKVTVDDPSTLPNGNTEGTVDVPVTVTYPDGTVDHITVPVTTGKQADNDKYTPETSGVEKEHGTPITVEDIVGTVTVPNYPTTGEQPSVTVDDPTQLPDGNTEGTVDVPVTVTYPDGTVDHITVPVTTSKQADNDKYTPETNGVEKEHGTPITVEDVVGTVTVPNYPTTGDQPKVTVDDPSTLPNGNTEGTVDVPVTVTYPDGTVDHITVPVTTGKQADNDKYTPETSGIEKEHGTPITVEDVVGTVTVPNYPTTGDQPKVTVDDPSTLPNGNTEGTVDVPVTVTYPDGTVDHITVPVTTGKQADNDKYTPETNGVNHPYGTATTADEITNTVTVPNYPTTGEQPKVTVDDPSTLPNGNTEGTVDVPVIVTYPDGTVDHITVPVTTSKQADNDKYTPETNGVEKEHGTPITVEDVVGTVTVPNYPTTGDQPKVTVDDPSTLPNGNTEGTVDVPVTVTYPDGTVDHITVPVTTSKQADNDKYTPETNGVEKEHGTPITVEDVLGTVTVPNYPTTGEQPKVTVDDPSTLPNGNTEGTVDVPVTVTYPDGTVDHITVPVTTSKQADNDKYTPETNGVEKEHGTPITVEDVVGTVTVPNYPTTGDQPKVTVDDPSTLPNGNTEGTVDVPVTVTYPDGTVDHITVPVTTGKQADNDKYTPETSGIEKEHGTPITVEDVVGTVTVPNYPTTGDQPKVTVDDPSTLPNGNTEGTVDVSVTVTYPDGTVDHITVPVTTSKQADNDKYTPETNGVEKEHGTPITVEDIVGTVTVPNYPTTGEQPKVTVEDPSTLPNGNTEGTVDVPVTVTYPDGTVDHITVPVTTGKQADNDKYTPETNGVEKEHGTPITVEDIVGTVTVPNYPTTGDQPKVTVDDPSTLPNGNTEGTVDVPVTVTYPDGTVDHITVPVTTVGDTSSQADKNYPSYEETHVSPGTTVHVNQTGDNTMPDGTHYEIGKDIPKGWTVSVDPNSGMVSITPPQNAKVGEIVRIPIVVVYPDGSMEMLSVTVIVDGKDNGTSKPIVKTPIKDNVMPSGDSHTAVGSNGTKSTMMSDMKPTLKSEMVSMHNNQDAMNQPMPHSTETLPDTGETDYSNGALLGGLFATLGGLFLIGRRRKDNEEK</sequence>
<dbReference type="InterPro" id="IPR044055">
    <property type="entry name" value="RibLong"/>
</dbReference>
<feature type="region of interest" description="Disordered" evidence="6">
    <location>
        <begin position="1707"/>
        <end position="1737"/>
    </location>
</feature>
<keyword evidence="7" id="KW-0812">Transmembrane</keyword>
<keyword evidence="3" id="KW-0964">Secreted</keyword>
<evidence type="ECO:0000256" key="3">
    <source>
        <dbReference type="ARBA" id="ARBA00022525"/>
    </source>
</evidence>
<evidence type="ECO:0000256" key="7">
    <source>
        <dbReference type="SAM" id="Phobius"/>
    </source>
</evidence>
<evidence type="ECO:0000313" key="9">
    <source>
        <dbReference type="EMBL" id="ARJ50671.1"/>
    </source>
</evidence>
<keyword evidence="2" id="KW-0134">Cell wall</keyword>
<accession>A0AAC9WJB4</accession>
<feature type="compositionally biased region" description="Polar residues" evidence="6">
    <location>
        <begin position="2241"/>
        <end position="2252"/>
    </location>
</feature>
<feature type="region of interest" description="Disordered" evidence="6">
    <location>
        <begin position="2911"/>
        <end position="2941"/>
    </location>
</feature>
<feature type="region of interest" description="Disordered" evidence="6">
    <location>
        <begin position="2568"/>
        <end position="2596"/>
    </location>
</feature>
<feature type="domain" description="Gram-positive cocci surface proteins LPxTG" evidence="8">
    <location>
        <begin position="3734"/>
        <end position="3771"/>
    </location>
</feature>
<feature type="region of interest" description="Disordered" evidence="6">
    <location>
        <begin position="2395"/>
        <end position="2425"/>
    </location>
</feature>
<feature type="compositionally biased region" description="Polar residues" evidence="6">
    <location>
        <begin position="2481"/>
        <end position="2492"/>
    </location>
</feature>
<evidence type="ECO:0000256" key="5">
    <source>
        <dbReference type="ARBA" id="ARBA00023088"/>
    </source>
</evidence>
<dbReference type="InterPro" id="IPR005877">
    <property type="entry name" value="YSIRK_signal_dom"/>
</dbReference>
<feature type="compositionally biased region" description="Polar residues" evidence="6">
    <location>
        <begin position="2499"/>
        <end position="2510"/>
    </location>
</feature>
<feature type="region of interest" description="Disordered" evidence="6">
    <location>
        <begin position="3513"/>
        <end position="3543"/>
    </location>
</feature>
<dbReference type="EMBL" id="CP020773">
    <property type="protein sequence ID" value="ARJ50671.1"/>
    <property type="molecule type" value="Genomic_DNA"/>
</dbReference>
<feature type="transmembrane region" description="Helical" evidence="7">
    <location>
        <begin position="21"/>
        <end position="41"/>
    </location>
</feature>
<dbReference type="Pfam" id="PF08428">
    <property type="entry name" value="Rib"/>
    <property type="match status" value="27"/>
</dbReference>
<feature type="compositionally biased region" description="Low complexity" evidence="6">
    <location>
        <begin position="73"/>
        <end position="100"/>
    </location>
</feature>
<feature type="compositionally biased region" description="Polar residues" evidence="6">
    <location>
        <begin position="2370"/>
        <end position="2382"/>
    </location>
</feature>
<dbReference type="NCBIfam" id="NF038186">
    <property type="entry name" value="YPDG_rpt"/>
    <property type="match status" value="3"/>
</dbReference>
<feature type="region of interest" description="Disordered" evidence="6">
    <location>
        <begin position="2963"/>
        <end position="2984"/>
    </location>
</feature>
<feature type="region of interest" description="Disordered" evidence="6">
    <location>
        <begin position="49"/>
        <end position="123"/>
    </location>
</feature>
<feature type="region of interest" description="Disordered" evidence="6">
    <location>
        <begin position="2017"/>
        <end position="2037"/>
    </location>
</feature>
<proteinExistence type="predicted"/>
<comment type="subcellular location">
    <subcellularLocation>
        <location evidence="1">Secreted</location>
        <location evidence="1">Cell wall</location>
        <topology evidence="1">Peptidoglycan-anchor</topology>
    </subcellularLocation>
</comment>
<keyword evidence="7" id="KW-0472">Membrane</keyword>
<feature type="region of interest" description="Disordered" evidence="6">
    <location>
        <begin position="2361"/>
        <end position="2382"/>
    </location>
</feature>
<feature type="region of interest" description="Disordered" evidence="6">
    <location>
        <begin position="1880"/>
        <end position="1909"/>
    </location>
</feature>
<feature type="region of interest" description="Disordered" evidence="6">
    <location>
        <begin position="3170"/>
        <end position="3199"/>
    </location>
</feature>
<dbReference type="PROSITE" id="PS50847">
    <property type="entry name" value="GRAM_POS_ANCHORING"/>
    <property type="match status" value="1"/>
</dbReference>
<organism evidence="9 10">
    <name type="scientific">Staphylococcus lutrae</name>
    <dbReference type="NCBI Taxonomy" id="155085"/>
    <lineage>
        <taxon>Bacteria</taxon>
        <taxon>Bacillati</taxon>
        <taxon>Bacillota</taxon>
        <taxon>Bacilli</taxon>
        <taxon>Bacillales</taxon>
        <taxon>Staphylococcaceae</taxon>
        <taxon>Staphylococcus</taxon>
    </lineage>
</organism>
<feature type="compositionally biased region" description="Polar residues" evidence="6">
    <location>
        <begin position="2327"/>
        <end position="2338"/>
    </location>
</feature>
<keyword evidence="5" id="KW-0572">Peptidoglycan-anchor</keyword>
<feature type="region of interest" description="Disordered" evidence="6">
    <location>
        <begin position="2481"/>
        <end position="2510"/>
    </location>
</feature>
<feature type="region of interest" description="Disordered" evidence="6">
    <location>
        <begin position="1759"/>
        <end position="1779"/>
    </location>
</feature>